<dbReference type="Proteomes" id="UP000472264">
    <property type="component" value="Chromosome 5"/>
</dbReference>
<dbReference type="InParanoid" id="A0A665T1N3"/>
<dbReference type="InterPro" id="IPR005818">
    <property type="entry name" value="Histone_H1/H5_H15"/>
</dbReference>
<evidence type="ECO:0000256" key="4">
    <source>
        <dbReference type="ARBA" id="ARBA00023125"/>
    </source>
</evidence>
<dbReference type="Gene3D" id="1.10.10.10">
    <property type="entry name" value="Winged helix-like DNA-binding domain superfamily/Winged helix DNA-binding domain"/>
    <property type="match status" value="1"/>
</dbReference>
<evidence type="ECO:0000256" key="7">
    <source>
        <dbReference type="SAM" id="MobiDB-lite"/>
    </source>
</evidence>
<accession>A0A665T1N3</accession>
<feature type="domain" description="H15" evidence="8">
    <location>
        <begin position="34"/>
        <end position="113"/>
    </location>
</feature>
<sequence>MPPKKAAADLTVASSSDAPMEEKPKATMLRKLSAHPSTPIMVREALKELDSRKGVSSQAIQSYIKQKYPSVDLVRLKHLVRRTLQKGIETGTLVRPANSRASTGVTGKFRLAPKLKEPKLKTENTDPNVQKAPKAVKDGAKKPNPGKERRVSKPSKETKKNEAAATSQAAPAKKPKTKKAAEKKDEEGTSASTKVKPAKAIKEAKAGKSSQSKAAKAGTDAPVSKATGKRGKKAE</sequence>
<dbReference type="InterPro" id="IPR036390">
    <property type="entry name" value="WH_DNA-bd_sf"/>
</dbReference>
<evidence type="ECO:0000256" key="6">
    <source>
        <dbReference type="RuleBase" id="RU003894"/>
    </source>
</evidence>
<dbReference type="PANTHER" id="PTHR11467:SF177">
    <property type="entry name" value="HISTONE H1, EARLY EMBRYONIC"/>
    <property type="match status" value="1"/>
</dbReference>
<keyword evidence="10" id="KW-1185">Reference proteome</keyword>
<dbReference type="SUPFAM" id="SSF46785">
    <property type="entry name" value="Winged helix' DNA-binding domain"/>
    <property type="match status" value="1"/>
</dbReference>
<feature type="compositionally biased region" description="Basic and acidic residues" evidence="7">
    <location>
        <begin position="114"/>
        <end position="124"/>
    </location>
</feature>
<organism evidence="9 10">
    <name type="scientific">Echeneis naucrates</name>
    <name type="common">Live sharksucker</name>
    <dbReference type="NCBI Taxonomy" id="173247"/>
    <lineage>
        <taxon>Eukaryota</taxon>
        <taxon>Metazoa</taxon>
        <taxon>Chordata</taxon>
        <taxon>Craniata</taxon>
        <taxon>Vertebrata</taxon>
        <taxon>Euteleostomi</taxon>
        <taxon>Actinopterygii</taxon>
        <taxon>Neopterygii</taxon>
        <taxon>Teleostei</taxon>
        <taxon>Neoteleostei</taxon>
        <taxon>Acanthomorphata</taxon>
        <taxon>Carangaria</taxon>
        <taxon>Carangiformes</taxon>
        <taxon>Echeneidae</taxon>
        <taxon>Echeneis</taxon>
    </lineage>
</organism>
<reference evidence="9" key="3">
    <citation type="submission" date="2025-09" db="UniProtKB">
        <authorList>
            <consortium name="Ensembl"/>
        </authorList>
    </citation>
    <scope>IDENTIFICATION</scope>
</reference>
<feature type="compositionally biased region" description="Basic and acidic residues" evidence="7">
    <location>
        <begin position="135"/>
        <end position="162"/>
    </location>
</feature>
<feature type="compositionally biased region" description="Low complexity" evidence="7">
    <location>
        <begin position="163"/>
        <end position="172"/>
    </location>
</feature>
<reference evidence="9" key="1">
    <citation type="submission" date="2021-04" db="EMBL/GenBank/DDBJ databases">
        <authorList>
            <consortium name="Wellcome Sanger Institute Data Sharing"/>
        </authorList>
    </citation>
    <scope>NUCLEOTIDE SEQUENCE [LARGE SCALE GENOMIC DNA]</scope>
</reference>
<dbReference type="GO" id="GO:0030527">
    <property type="term" value="F:structural constituent of chromatin"/>
    <property type="evidence" value="ECO:0007669"/>
    <property type="project" value="InterPro"/>
</dbReference>
<feature type="region of interest" description="Disordered" evidence="7">
    <location>
        <begin position="1"/>
        <end position="26"/>
    </location>
</feature>
<dbReference type="Pfam" id="PF00538">
    <property type="entry name" value="Linker_histone"/>
    <property type="match status" value="1"/>
</dbReference>
<dbReference type="GO" id="GO:0003690">
    <property type="term" value="F:double-stranded DNA binding"/>
    <property type="evidence" value="ECO:0007669"/>
    <property type="project" value="TreeGrafter"/>
</dbReference>
<dbReference type="GO" id="GO:0000786">
    <property type="term" value="C:nucleosome"/>
    <property type="evidence" value="ECO:0007669"/>
    <property type="project" value="InterPro"/>
</dbReference>
<dbReference type="PROSITE" id="PS51504">
    <property type="entry name" value="H15"/>
    <property type="match status" value="1"/>
</dbReference>
<evidence type="ECO:0000256" key="5">
    <source>
        <dbReference type="ARBA" id="ARBA00023242"/>
    </source>
</evidence>
<dbReference type="GO" id="GO:0031492">
    <property type="term" value="F:nucleosomal DNA binding"/>
    <property type="evidence" value="ECO:0007669"/>
    <property type="project" value="TreeGrafter"/>
</dbReference>
<dbReference type="CDD" id="cd00073">
    <property type="entry name" value="H15"/>
    <property type="match status" value="1"/>
</dbReference>
<evidence type="ECO:0000256" key="3">
    <source>
        <dbReference type="ARBA" id="ARBA00022454"/>
    </source>
</evidence>
<keyword evidence="5 6" id="KW-0539">Nucleus</keyword>
<name>A0A665T1N3_ECHNA</name>
<evidence type="ECO:0000313" key="10">
    <source>
        <dbReference type="Proteomes" id="UP000472264"/>
    </source>
</evidence>
<feature type="region of interest" description="Disordered" evidence="7">
    <location>
        <begin position="90"/>
        <end position="235"/>
    </location>
</feature>
<dbReference type="PRINTS" id="PR00624">
    <property type="entry name" value="HISTONEH5"/>
</dbReference>
<comment type="similarity">
    <text evidence="6">Belongs to the histone H1/H5 family.</text>
</comment>
<evidence type="ECO:0000259" key="8">
    <source>
        <dbReference type="PROSITE" id="PS51504"/>
    </source>
</evidence>
<dbReference type="SMART" id="SM00526">
    <property type="entry name" value="H15"/>
    <property type="match status" value="1"/>
</dbReference>
<reference evidence="9" key="2">
    <citation type="submission" date="2025-08" db="UniProtKB">
        <authorList>
            <consortium name="Ensembl"/>
        </authorList>
    </citation>
    <scope>IDENTIFICATION</scope>
</reference>
<dbReference type="InterPro" id="IPR005819">
    <property type="entry name" value="H1/H5"/>
</dbReference>
<dbReference type="GO" id="GO:0006334">
    <property type="term" value="P:nucleosome assembly"/>
    <property type="evidence" value="ECO:0007669"/>
    <property type="project" value="InterPro"/>
</dbReference>
<dbReference type="OMA" id="KDAANEQ"/>
<protein>
    <submittedName>
        <fullName evidence="9">Linker histone H1M</fullName>
    </submittedName>
</protein>
<proteinExistence type="inferred from homology"/>
<keyword evidence="3 6" id="KW-0158">Chromosome</keyword>
<dbReference type="FunFam" id="1.10.10.10:FF:000393">
    <property type="entry name" value="Oocyte-specific H1 histone"/>
    <property type="match status" value="1"/>
</dbReference>
<evidence type="ECO:0000313" key="9">
    <source>
        <dbReference type="Ensembl" id="ENSENLP00000003875.1"/>
    </source>
</evidence>
<feature type="compositionally biased region" description="Low complexity" evidence="7">
    <location>
        <begin position="207"/>
        <end position="217"/>
    </location>
</feature>
<dbReference type="Ensembl" id="ENSENLT00000004108.1">
    <property type="protein sequence ID" value="ENSENLP00000003875.1"/>
    <property type="gene ID" value="ENSENLG00000001937.1"/>
</dbReference>
<keyword evidence="4 6" id="KW-0238">DNA-binding</keyword>
<dbReference type="GO" id="GO:0005634">
    <property type="term" value="C:nucleus"/>
    <property type="evidence" value="ECO:0007669"/>
    <property type="project" value="UniProtKB-SubCell"/>
</dbReference>
<dbReference type="GO" id="GO:0045910">
    <property type="term" value="P:negative regulation of DNA recombination"/>
    <property type="evidence" value="ECO:0007669"/>
    <property type="project" value="TreeGrafter"/>
</dbReference>
<evidence type="ECO:0000256" key="2">
    <source>
        <dbReference type="ARBA" id="ARBA00004286"/>
    </source>
</evidence>
<comment type="subcellular location">
    <subcellularLocation>
        <location evidence="2">Chromosome</location>
    </subcellularLocation>
    <subcellularLocation>
        <location evidence="1 6">Nucleus</location>
    </subcellularLocation>
</comment>
<dbReference type="InterPro" id="IPR036388">
    <property type="entry name" value="WH-like_DNA-bd_sf"/>
</dbReference>
<evidence type="ECO:0000256" key="1">
    <source>
        <dbReference type="ARBA" id="ARBA00004123"/>
    </source>
</evidence>
<dbReference type="AlphaFoldDB" id="A0A665T1N3"/>
<gene>
    <name evidence="9" type="primary">LOC115043301</name>
</gene>
<dbReference type="GO" id="GO:0030261">
    <property type="term" value="P:chromosome condensation"/>
    <property type="evidence" value="ECO:0007669"/>
    <property type="project" value="TreeGrafter"/>
</dbReference>
<dbReference type="PANTHER" id="PTHR11467">
    <property type="entry name" value="HISTONE H1"/>
    <property type="match status" value="1"/>
</dbReference>